<reference evidence="4" key="1">
    <citation type="submission" date="2017-02" db="UniProtKB">
        <authorList>
            <consortium name="WormBaseParasite"/>
        </authorList>
    </citation>
    <scope>IDENTIFICATION</scope>
</reference>
<dbReference type="OrthoDB" id="5873462at2759"/>
<keyword evidence="1" id="KW-0175">Coiled coil</keyword>
<proteinExistence type="predicted"/>
<sequence length="160" mass="18137">MSTELVELRARLQTMDYRLARAQNDLIDLAKTKCGTDPLLKSYYRSLKLEMESLRQERNKLRDERNKLVDENASLANVFNLVSQLVYGTNASDGAKISAAVSALEWTATSTEDHKIVNTVNEEKQILSFQVQNPHGFIDQDKGVTKAEPLTPLFLNEKHK</sequence>
<protein>
    <submittedName>
        <fullName evidence="4">GRIP domain-containing protein</fullName>
    </submittedName>
</protein>
<reference evidence="2 3" key="2">
    <citation type="submission" date="2018-11" db="EMBL/GenBank/DDBJ databases">
        <authorList>
            <consortium name="Pathogen Informatics"/>
        </authorList>
    </citation>
    <scope>NUCLEOTIDE SEQUENCE [LARGE SCALE GENOMIC DNA]</scope>
    <source>
        <strain evidence="2 3">Costa Rica</strain>
    </source>
</reference>
<feature type="coiled-coil region" evidence="1">
    <location>
        <begin position="5"/>
        <end position="78"/>
    </location>
</feature>
<dbReference type="AlphaFoldDB" id="A0A0R3PIL3"/>
<dbReference type="Proteomes" id="UP000267027">
    <property type="component" value="Unassembled WGS sequence"/>
</dbReference>
<evidence type="ECO:0000313" key="4">
    <source>
        <dbReference type="WBParaSite" id="ACOC_0000419001-mRNA-1"/>
    </source>
</evidence>
<evidence type="ECO:0000313" key="3">
    <source>
        <dbReference type="Proteomes" id="UP000267027"/>
    </source>
</evidence>
<dbReference type="EMBL" id="UYYA01002479">
    <property type="protein sequence ID" value="VDM55776.1"/>
    <property type="molecule type" value="Genomic_DNA"/>
</dbReference>
<gene>
    <name evidence="2" type="ORF">ACOC_LOCUS4191</name>
</gene>
<dbReference type="STRING" id="334426.A0A0R3PIL3"/>
<keyword evidence="3" id="KW-1185">Reference proteome</keyword>
<organism evidence="4">
    <name type="scientific">Angiostrongylus costaricensis</name>
    <name type="common">Nematode worm</name>
    <dbReference type="NCBI Taxonomy" id="334426"/>
    <lineage>
        <taxon>Eukaryota</taxon>
        <taxon>Metazoa</taxon>
        <taxon>Ecdysozoa</taxon>
        <taxon>Nematoda</taxon>
        <taxon>Chromadorea</taxon>
        <taxon>Rhabditida</taxon>
        <taxon>Rhabditina</taxon>
        <taxon>Rhabditomorpha</taxon>
        <taxon>Strongyloidea</taxon>
        <taxon>Metastrongylidae</taxon>
        <taxon>Angiostrongylus</taxon>
    </lineage>
</organism>
<name>A0A0R3PIL3_ANGCS</name>
<dbReference type="WBParaSite" id="ACOC_0000419001-mRNA-1">
    <property type="protein sequence ID" value="ACOC_0000419001-mRNA-1"/>
    <property type="gene ID" value="ACOC_0000419001"/>
</dbReference>
<accession>A0A0R3PIL3</accession>
<evidence type="ECO:0000256" key="1">
    <source>
        <dbReference type="SAM" id="Coils"/>
    </source>
</evidence>
<evidence type="ECO:0000313" key="2">
    <source>
        <dbReference type="EMBL" id="VDM55776.1"/>
    </source>
</evidence>